<dbReference type="EMBL" id="MN740403">
    <property type="protein sequence ID" value="QHU04677.1"/>
    <property type="molecule type" value="Genomic_DNA"/>
</dbReference>
<organism evidence="2">
    <name type="scientific">viral metagenome</name>
    <dbReference type="NCBI Taxonomy" id="1070528"/>
    <lineage>
        <taxon>unclassified sequences</taxon>
        <taxon>metagenomes</taxon>
        <taxon>organismal metagenomes</taxon>
    </lineage>
</organism>
<evidence type="ECO:0000256" key="1">
    <source>
        <dbReference type="SAM" id="MobiDB-lite"/>
    </source>
</evidence>
<accession>A0A6C0JJP8</accession>
<dbReference type="AlphaFoldDB" id="A0A6C0JJP8"/>
<protein>
    <submittedName>
        <fullName evidence="2">Uncharacterized protein</fullName>
    </submittedName>
</protein>
<name>A0A6C0JJP8_9ZZZZ</name>
<proteinExistence type="predicted"/>
<feature type="region of interest" description="Disordered" evidence="1">
    <location>
        <begin position="226"/>
        <end position="258"/>
    </location>
</feature>
<reference evidence="2" key="1">
    <citation type="journal article" date="2020" name="Nature">
        <title>Giant virus diversity and host interactions through global metagenomics.</title>
        <authorList>
            <person name="Schulz F."/>
            <person name="Roux S."/>
            <person name="Paez-Espino D."/>
            <person name="Jungbluth S."/>
            <person name="Walsh D.A."/>
            <person name="Denef V.J."/>
            <person name="McMahon K.D."/>
            <person name="Konstantinidis K.T."/>
            <person name="Eloe-Fadrosh E.A."/>
            <person name="Kyrpides N.C."/>
            <person name="Woyke T."/>
        </authorList>
    </citation>
    <scope>NUCLEOTIDE SEQUENCE</scope>
    <source>
        <strain evidence="2">GVMAG-M-3300027708-51</strain>
    </source>
</reference>
<evidence type="ECO:0000313" key="2">
    <source>
        <dbReference type="EMBL" id="QHU04677.1"/>
    </source>
</evidence>
<sequence>MLYASSEALDKFLGKTVTLPGQVMANELETTGVLNKKDNGKYYVGDVKLIDDITVRDLNDIAQYIATTQPKALDAVRVAIKLSRVPAIPPGQQDPISSALITDGMEMATFNNELDRKRYYQRGTVDRLVESELAHQRDYQGRTADKPVGVRTLDGTPLKPESVKHYTAKVDGEYPAILNREKYDLVAISPHKYHLKNTKGEVINEYDDATLEAALGKNLQIVGGRRKSRRVKKRHATRRAKKHTRRYSARFGGPHLGR</sequence>
<feature type="compositionally biased region" description="Basic residues" evidence="1">
    <location>
        <begin position="226"/>
        <end position="248"/>
    </location>
</feature>